<protein>
    <recommendedName>
        <fullName evidence="2">N-acetyltransferase domain-containing protein</fullName>
    </recommendedName>
</protein>
<dbReference type="InterPro" id="IPR000182">
    <property type="entry name" value="GNAT_dom"/>
</dbReference>
<dbReference type="GO" id="GO:0016747">
    <property type="term" value="F:acyltransferase activity, transferring groups other than amino-acyl groups"/>
    <property type="evidence" value="ECO:0007669"/>
    <property type="project" value="InterPro"/>
</dbReference>
<feature type="region of interest" description="Disordered" evidence="1">
    <location>
        <begin position="1"/>
        <end position="45"/>
    </location>
</feature>
<proteinExistence type="predicted"/>
<dbReference type="InterPro" id="IPR016181">
    <property type="entry name" value="Acyl_CoA_acyltransferase"/>
</dbReference>
<dbReference type="Gene3D" id="3.40.630.30">
    <property type="match status" value="1"/>
</dbReference>
<evidence type="ECO:0000313" key="3">
    <source>
        <dbReference type="EMBL" id="KZS94577.1"/>
    </source>
</evidence>
<feature type="domain" description="N-acetyltransferase" evidence="2">
    <location>
        <begin position="242"/>
        <end position="379"/>
    </location>
</feature>
<organism evidence="3 4">
    <name type="scientific">Sistotremastrum niveocremeum HHB9708</name>
    <dbReference type="NCBI Taxonomy" id="1314777"/>
    <lineage>
        <taxon>Eukaryota</taxon>
        <taxon>Fungi</taxon>
        <taxon>Dikarya</taxon>
        <taxon>Basidiomycota</taxon>
        <taxon>Agaricomycotina</taxon>
        <taxon>Agaricomycetes</taxon>
        <taxon>Sistotremastrales</taxon>
        <taxon>Sistotremastraceae</taxon>
        <taxon>Sertulicium</taxon>
        <taxon>Sertulicium niveocremeum</taxon>
    </lineage>
</organism>
<dbReference type="STRING" id="1314777.A0A164VY94"/>
<dbReference type="SUPFAM" id="SSF55729">
    <property type="entry name" value="Acyl-CoA N-acyltransferases (Nat)"/>
    <property type="match status" value="1"/>
</dbReference>
<name>A0A164VY94_9AGAM</name>
<evidence type="ECO:0000313" key="4">
    <source>
        <dbReference type="Proteomes" id="UP000076722"/>
    </source>
</evidence>
<dbReference type="PROSITE" id="PS51186">
    <property type="entry name" value="GNAT"/>
    <property type="match status" value="1"/>
</dbReference>
<evidence type="ECO:0000259" key="2">
    <source>
        <dbReference type="PROSITE" id="PS51186"/>
    </source>
</evidence>
<sequence length="385" mass="44207">MSISDADPSDSDDSYAQGSSYSGRGGRSKRFRRRDGNAVGRSRGRSRAATEEWSFSLDGLLDCEPFTYEELGFEAHFDAVKEDLVKTRDRLQLQHAVTDGRNRTVRPLSRYEMHKAIRDLNSRPYLSINESLLRVKLRLAARHLTNITPPTPLPQICKVLEPTKSQPPLPEDVLAALAGIKMTPFRCSFASRLAGRQNVIQKFVMRDWESQTMWMSLLEDIHLHHTFLHPGRQSIPYIRSTIDYSFLQQRDLLQLHELLHKSFWDGINVSDALQNFPETCTVVARYKHLVLGAVLMSGPDEPYITYLVVRPGWDNAHIARCMLYCLIKANPRRDIILHVSATNPAMLLYNRFGFKAEEFIVGFYENYLPPDSKMSKNALRLRLRQ</sequence>
<reference evidence="3 4" key="1">
    <citation type="journal article" date="2016" name="Mol. Biol. Evol.">
        <title>Comparative Genomics of Early-Diverging Mushroom-Forming Fungi Provides Insights into the Origins of Lignocellulose Decay Capabilities.</title>
        <authorList>
            <person name="Nagy L.G."/>
            <person name="Riley R."/>
            <person name="Tritt A."/>
            <person name="Adam C."/>
            <person name="Daum C."/>
            <person name="Floudas D."/>
            <person name="Sun H."/>
            <person name="Yadav J.S."/>
            <person name="Pangilinan J."/>
            <person name="Larsson K.H."/>
            <person name="Matsuura K."/>
            <person name="Barry K."/>
            <person name="Labutti K."/>
            <person name="Kuo R."/>
            <person name="Ohm R.A."/>
            <person name="Bhattacharya S.S."/>
            <person name="Shirouzu T."/>
            <person name="Yoshinaga Y."/>
            <person name="Martin F.M."/>
            <person name="Grigoriev I.V."/>
            <person name="Hibbett D.S."/>
        </authorList>
    </citation>
    <scope>NUCLEOTIDE SEQUENCE [LARGE SCALE GENOMIC DNA]</scope>
    <source>
        <strain evidence="3 4">HHB9708</strain>
    </source>
</reference>
<dbReference type="OrthoDB" id="4080456at2759"/>
<dbReference type="Proteomes" id="UP000076722">
    <property type="component" value="Unassembled WGS sequence"/>
</dbReference>
<accession>A0A164VY94</accession>
<keyword evidence="4" id="KW-1185">Reference proteome</keyword>
<gene>
    <name evidence="3" type="ORF">SISNIDRAFT_453517</name>
</gene>
<dbReference type="AlphaFoldDB" id="A0A164VY94"/>
<evidence type="ECO:0000256" key="1">
    <source>
        <dbReference type="SAM" id="MobiDB-lite"/>
    </source>
</evidence>
<dbReference type="EMBL" id="KV419404">
    <property type="protein sequence ID" value="KZS94577.1"/>
    <property type="molecule type" value="Genomic_DNA"/>
</dbReference>